<dbReference type="AlphaFoldDB" id="A0A447TE46"/>
<reference evidence="3 4" key="1">
    <citation type="submission" date="2018-12" db="EMBL/GenBank/DDBJ databases">
        <authorList>
            <consortium name="Pathogen Informatics"/>
        </authorList>
    </citation>
    <scope>NUCLEOTIDE SEQUENCE [LARGE SCALE GENOMIC DNA]</scope>
    <source>
        <strain evidence="3 4">NCTC9695</strain>
    </source>
</reference>
<feature type="domain" description="Replication-associated protein G2P N-terminal" evidence="1">
    <location>
        <begin position="77"/>
        <end position="261"/>
    </location>
</feature>
<evidence type="ECO:0000313" key="3">
    <source>
        <dbReference type="EMBL" id="VEB43088.1"/>
    </source>
</evidence>
<dbReference type="NCBIfam" id="TIGR01629">
    <property type="entry name" value="rep_II_X"/>
    <property type="match status" value="1"/>
</dbReference>
<dbReference type="InterPro" id="IPR022688">
    <property type="entry name" value="G2P_C"/>
</dbReference>
<proteinExistence type="predicted"/>
<dbReference type="GO" id="GO:0006260">
    <property type="term" value="P:DNA replication"/>
    <property type="evidence" value="ECO:0007669"/>
    <property type="project" value="InterPro"/>
</dbReference>
<dbReference type="Pfam" id="PF05144">
    <property type="entry name" value="Phage_CRI"/>
    <property type="match status" value="1"/>
</dbReference>
<dbReference type="EMBL" id="LR134182">
    <property type="protein sequence ID" value="VEB43088.1"/>
    <property type="molecule type" value="Genomic_DNA"/>
</dbReference>
<evidence type="ECO:0000313" key="4">
    <source>
        <dbReference type="Proteomes" id="UP000275777"/>
    </source>
</evidence>
<sequence length="449" mass="50721">MIFVDFIRIKQKWCGVLNPETGEVEPALPIVDSGVVGKWGRDMETGEINENPEWGAHGHLHIRGSFDSLVRVRCDGYTVEVEGNVGRLDRPDNVFNLDFDQTIEACNQLLARFRLPPFCKGERVRNENPSDYDRKHAISSMMWTGATISELHVTQNYATGSAANADAFVRWLSTQSMSNIKRSRTSPESCTWGSEGGRKKITAYIKHLEMLAPGHCHGRSKPQIKLDPVYRYAQEQGIVRLELKAKRLMLRDAGLRYLGDITMSALVDLYQEHVGPLVGRVREDVTRLDIDCLPRKLRLTAACYLRGEDLRQHLSQATFYRHAKELRGYGIDIAEPLAKFEKISHVIKVIEATPLTAPDWYWQHQRDTFVADERAQLERTQRKLALAANDETSPIRAVANGDRLDHFDTAIQEYTAGGHGAGKGLRPTSAIERRGGFLSADDTWPWVQS</sequence>
<evidence type="ECO:0000259" key="1">
    <source>
        <dbReference type="Pfam" id="PF05144"/>
    </source>
</evidence>
<accession>A0A447TE46</accession>
<evidence type="ECO:0000259" key="2">
    <source>
        <dbReference type="Pfam" id="PF05155"/>
    </source>
</evidence>
<dbReference type="Proteomes" id="UP000275777">
    <property type="component" value="Chromosome"/>
</dbReference>
<feature type="domain" description="Replication-associated protein G2P C-terminal" evidence="2">
    <location>
        <begin position="293"/>
        <end position="363"/>
    </location>
</feature>
<protein>
    <submittedName>
        <fullName evidence="3">Phage/plasmid replication protein, gene II/X family</fullName>
    </submittedName>
</protein>
<gene>
    <name evidence="3" type="ORF">NCTC9695_03542</name>
</gene>
<name>A0A447TE46_CHRVL</name>
<dbReference type="InterPro" id="IPR006516">
    <property type="entry name" value="G2P"/>
</dbReference>
<dbReference type="InterPro" id="IPR022686">
    <property type="entry name" value="G2P_N"/>
</dbReference>
<organism evidence="3 4">
    <name type="scientific">Chromobacterium violaceum</name>
    <dbReference type="NCBI Taxonomy" id="536"/>
    <lineage>
        <taxon>Bacteria</taxon>
        <taxon>Pseudomonadati</taxon>
        <taxon>Pseudomonadota</taxon>
        <taxon>Betaproteobacteria</taxon>
        <taxon>Neisseriales</taxon>
        <taxon>Chromobacteriaceae</taxon>
        <taxon>Chromobacterium</taxon>
    </lineage>
</organism>
<dbReference type="Pfam" id="PF05155">
    <property type="entry name" value="G2P_X_C"/>
    <property type="match status" value="1"/>
</dbReference>